<organism evidence="1 2">
    <name type="scientific">Floricoccus penangensis</name>
    <dbReference type="NCBI Taxonomy" id="1859475"/>
    <lineage>
        <taxon>Bacteria</taxon>
        <taxon>Bacillati</taxon>
        <taxon>Bacillota</taxon>
        <taxon>Bacilli</taxon>
        <taxon>Lactobacillales</taxon>
        <taxon>Streptococcaceae</taxon>
        <taxon>Floricoccus</taxon>
    </lineage>
</organism>
<accession>A0A9Q5NZP8</accession>
<proteinExistence type="predicted"/>
<sequence length="326" mass="38356">MGSERYSRDLKPNKYAIERTYQDFPDLEKLLNDSEKKEGGYYILNKGKWFEGIKLPSFLNDSEKKEGRYYILNEGKWFEVTKLPSFLNNSEKKEGGYYILNEGKWFEVTKLPSFFDFEIENDSNNSLYLKRNKVLKQINVKLQKSIFRIKIKRDADNIVIDDKSNINWRKNPKSVYGLNNIPNDEKNFFHKGHIIGDLLISYTDNFDYYKWENYVMITEWCNCAETFNENKKACGMKFFEKIIKDSLDDGARIDYRVTPVFNKKGSGYEVLPRGIILEAKIINNKTFFAPVESELNNKKTFNVFIPNAQSNLKINYSNGIIYQSIN</sequence>
<dbReference type="Gene3D" id="3.40.570.10">
    <property type="entry name" value="Extracellular Endonuclease, subunit A"/>
    <property type="match status" value="1"/>
</dbReference>
<keyword evidence="2" id="KW-1185">Reference proteome</keyword>
<evidence type="ECO:0000313" key="1">
    <source>
        <dbReference type="EMBL" id="OFI46028.1"/>
    </source>
</evidence>
<name>A0A9Q5NZP8_9LACT</name>
<gene>
    <name evidence="1" type="ORF">BG262_05960</name>
</gene>
<protein>
    <recommendedName>
        <fullName evidence="3">DNA/RNA non-specific endonuclease domain-containing protein</fullName>
    </recommendedName>
</protein>
<dbReference type="RefSeq" id="WP_070788498.1">
    <property type="nucleotide sequence ID" value="NZ_MKIQ01000029.1"/>
</dbReference>
<dbReference type="InterPro" id="IPR044929">
    <property type="entry name" value="DNA/RNA_non-sp_Endonuclease_sf"/>
</dbReference>
<dbReference type="EMBL" id="MKIQ01000029">
    <property type="protein sequence ID" value="OFI46028.1"/>
    <property type="molecule type" value="Genomic_DNA"/>
</dbReference>
<comment type="caution">
    <text evidence="1">The sequence shown here is derived from an EMBL/GenBank/DDBJ whole genome shotgun (WGS) entry which is preliminary data.</text>
</comment>
<dbReference type="AlphaFoldDB" id="A0A9Q5NZP8"/>
<evidence type="ECO:0008006" key="3">
    <source>
        <dbReference type="Google" id="ProtNLM"/>
    </source>
</evidence>
<evidence type="ECO:0000313" key="2">
    <source>
        <dbReference type="Proteomes" id="UP000177273"/>
    </source>
</evidence>
<dbReference type="OrthoDB" id="9783680at2"/>
<dbReference type="Proteomes" id="UP000177273">
    <property type="component" value="Unassembled WGS sequence"/>
</dbReference>
<reference evidence="2" key="1">
    <citation type="submission" date="2016-09" db="EMBL/GenBank/DDBJ databases">
        <title>Draft genome sequence of a novel species of the family Streptococcaceae isolated from flowers.</title>
        <authorList>
            <person name="Chuah L.-O."/>
            <person name="Yap K.-P."/>
            <person name="Thong K.L."/>
            <person name="Liong M.T."/>
            <person name="Ahmad R."/>
            <person name="Rusul G."/>
        </authorList>
    </citation>
    <scope>NUCLEOTIDE SEQUENCE [LARGE SCALE GENOMIC DNA]</scope>
    <source>
        <strain evidence="2">HibF3</strain>
    </source>
</reference>